<dbReference type="PRINTS" id="PR00504">
    <property type="entry name" value="CHROMODOMAIN"/>
</dbReference>
<dbReference type="InterPro" id="IPR023780">
    <property type="entry name" value="Chromo_domain"/>
</dbReference>
<keyword evidence="2" id="KW-0677">Repeat</keyword>
<reference evidence="8" key="1">
    <citation type="submission" date="2020-08" db="EMBL/GenBank/DDBJ databases">
        <title>Multicomponent nature underlies the extraordinary mechanical properties of spider dragline silk.</title>
        <authorList>
            <person name="Kono N."/>
            <person name="Nakamura H."/>
            <person name="Mori M."/>
            <person name="Yoshida Y."/>
            <person name="Ohtoshi R."/>
            <person name="Malay A.D."/>
            <person name="Moran D.A.P."/>
            <person name="Tomita M."/>
            <person name="Numata K."/>
            <person name="Arakawa K."/>
        </authorList>
    </citation>
    <scope>NUCLEOTIDE SEQUENCE</scope>
</reference>
<evidence type="ECO:0000256" key="3">
    <source>
        <dbReference type="ARBA" id="ARBA00023015"/>
    </source>
</evidence>
<dbReference type="FunFam" id="2.40.50.40:FF:000031">
    <property type="entry name" value="Heterochromatin protein 1"/>
    <property type="match status" value="1"/>
</dbReference>
<comment type="subcellular location">
    <subcellularLocation>
        <location evidence="1">Nucleus</location>
    </subcellularLocation>
</comment>
<dbReference type="GO" id="GO:0000792">
    <property type="term" value="C:heterochromatin"/>
    <property type="evidence" value="ECO:0007669"/>
    <property type="project" value="UniProtKB-ARBA"/>
</dbReference>
<evidence type="ECO:0000256" key="5">
    <source>
        <dbReference type="ARBA" id="ARBA00023242"/>
    </source>
</evidence>
<dbReference type="Gene3D" id="2.40.50.40">
    <property type="match status" value="2"/>
</dbReference>
<dbReference type="CDD" id="cd18631">
    <property type="entry name" value="CD_HP1_like"/>
    <property type="match status" value="1"/>
</dbReference>
<evidence type="ECO:0000313" key="8">
    <source>
        <dbReference type="EMBL" id="GFY61439.1"/>
    </source>
</evidence>
<dbReference type="SMART" id="SM00298">
    <property type="entry name" value="CHROMO"/>
    <property type="match status" value="2"/>
</dbReference>
<feature type="domain" description="Chromo" evidence="7">
    <location>
        <begin position="152"/>
        <end position="210"/>
    </location>
</feature>
<gene>
    <name evidence="8" type="primary">Cbx3</name>
    <name evidence="8" type="ORF">TNIN_175371</name>
</gene>
<evidence type="ECO:0000313" key="9">
    <source>
        <dbReference type="Proteomes" id="UP000886998"/>
    </source>
</evidence>
<dbReference type="Pfam" id="PF01393">
    <property type="entry name" value="Chromo_shadow"/>
    <property type="match status" value="1"/>
</dbReference>
<dbReference type="InterPro" id="IPR051219">
    <property type="entry name" value="Heterochromatin_chromo-domain"/>
</dbReference>
<dbReference type="PROSITE" id="PS00598">
    <property type="entry name" value="CHROMO_1"/>
    <property type="match status" value="1"/>
</dbReference>
<dbReference type="FunFam" id="2.40.50.40:FF:000007">
    <property type="entry name" value="Chromobox protein homolog 1"/>
    <property type="match status" value="1"/>
</dbReference>
<dbReference type="PANTHER" id="PTHR22812">
    <property type="entry name" value="CHROMOBOX PROTEIN"/>
    <property type="match status" value="1"/>
</dbReference>
<dbReference type="GO" id="GO:0031507">
    <property type="term" value="P:heterochromatin formation"/>
    <property type="evidence" value="ECO:0007669"/>
    <property type="project" value="UniProtKB-ARBA"/>
</dbReference>
<name>A0A8X6XZ89_9ARAC</name>
<evidence type="ECO:0000256" key="2">
    <source>
        <dbReference type="ARBA" id="ARBA00022737"/>
    </source>
</evidence>
<dbReference type="InterPro" id="IPR023779">
    <property type="entry name" value="Chromodomain_CS"/>
</dbReference>
<evidence type="ECO:0000256" key="1">
    <source>
        <dbReference type="ARBA" id="ARBA00004123"/>
    </source>
</evidence>
<evidence type="ECO:0000256" key="4">
    <source>
        <dbReference type="ARBA" id="ARBA00023163"/>
    </source>
</evidence>
<dbReference type="AlphaFoldDB" id="A0A8X6XZ89"/>
<dbReference type="InterPro" id="IPR016197">
    <property type="entry name" value="Chromo-like_dom_sf"/>
</dbReference>
<protein>
    <recommendedName>
        <fullName evidence="6">Heterochromatin protein 1</fullName>
    </recommendedName>
</protein>
<accession>A0A8X6XZ89</accession>
<dbReference type="SMART" id="SM00300">
    <property type="entry name" value="ChSh"/>
    <property type="match status" value="1"/>
</dbReference>
<comment type="caution">
    <text evidence="8">The sequence shown here is derived from an EMBL/GenBank/DDBJ whole genome shotgun (WGS) entry which is preliminary data.</text>
</comment>
<keyword evidence="5" id="KW-0539">Nucleus</keyword>
<dbReference type="InterPro" id="IPR017984">
    <property type="entry name" value="Chromo_dom_subgr"/>
</dbReference>
<dbReference type="GO" id="GO:0003682">
    <property type="term" value="F:chromatin binding"/>
    <property type="evidence" value="ECO:0007669"/>
    <property type="project" value="UniProtKB-ARBA"/>
</dbReference>
<dbReference type="Pfam" id="PF00385">
    <property type="entry name" value="Chromo"/>
    <property type="match status" value="1"/>
</dbReference>
<dbReference type="OrthoDB" id="6421498at2759"/>
<feature type="domain" description="Chromo" evidence="7">
    <location>
        <begin position="23"/>
        <end position="71"/>
    </location>
</feature>
<organism evidence="8 9">
    <name type="scientific">Trichonephila inaurata madagascariensis</name>
    <dbReference type="NCBI Taxonomy" id="2747483"/>
    <lineage>
        <taxon>Eukaryota</taxon>
        <taxon>Metazoa</taxon>
        <taxon>Ecdysozoa</taxon>
        <taxon>Arthropoda</taxon>
        <taxon>Chelicerata</taxon>
        <taxon>Arachnida</taxon>
        <taxon>Araneae</taxon>
        <taxon>Araneomorphae</taxon>
        <taxon>Entelegynae</taxon>
        <taxon>Araneoidea</taxon>
        <taxon>Nephilidae</taxon>
        <taxon>Trichonephila</taxon>
        <taxon>Trichonephila inaurata</taxon>
    </lineage>
</organism>
<dbReference type="PROSITE" id="PS50013">
    <property type="entry name" value="CHROMO_2"/>
    <property type="match status" value="2"/>
</dbReference>
<dbReference type="CDD" id="cd00034">
    <property type="entry name" value="CSD"/>
    <property type="match status" value="1"/>
</dbReference>
<dbReference type="InterPro" id="IPR000953">
    <property type="entry name" value="Chromo/chromo_shadow_dom"/>
</dbReference>
<keyword evidence="9" id="KW-1185">Reference proteome</keyword>
<keyword evidence="3" id="KW-0805">Transcription regulation</keyword>
<evidence type="ECO:0000259" key="7">
    <source>
        <dbReference type="PROSITE" id="PS50013"/>
    </source>
</evidence>
<sequence>MSKKRSKKLAVEEEAAAADEPEYFVEKILDKRLVDGKVQYFLKWKGYPDEDNTWEPEENLDCPFIIKEFEKNWNAKNGLGSVSSEKRKFNGVDQAADHLTKRKRGPAEKILNGKEENGVAEFPAKKKMLFYQVQDGSQEFLDDKPKGFDRHLEPDRIMGATDNGGELMFLMRWKGCEEADLVPSKIANLKCPQIVIQFYEERLIWHTDNSCDEDDDKHGKRVAI</sequence>
<keyword evidence="4" id="KW-0804">Transcription</keyword>
<dbReference type="InterPro" id="IPR008251">
    <property type="entry name" value="Chromo_shadow_dom"/>
</dbReference>
<dbReference type="EMBL" id="BMAV01013647">
    <property type="protein sequence ID" value="GFY61439.1"/>
    <property type="molecule type" value="Genomic_DNA"/>
</dbReference>
<dbReference type="SUPFAM" id="SSF54160">
    <property type="entry name" value="Chromo domain-like"/>
    <property type="match status" value="2"/>
</dbReference>
<evidence type="ECO:0000256" key="6">
    <source>
        <dbReference type="ARBA" id="ARBA00073803"/>
    </source>
</evidence>
<proteinExistence type="predicted"/>
<dbReference type="Proteomes" id="UP000886998">
    <property type="component" value="Unassembled WGS sequence"/>
</dbReference>
<dbReference type="GO" id="GO:0005634">
    <property type="term" value="C:nucleus"/>
    <property type="evidence" value="ECO:0007669"/>
    <property type="project" value="UniProtKB-SubCell"/>
</dbReference>